<name>D0SGW0_ACIJO</name>
<evidence type="ECO:0000313" key="2">
    <source>
        <dbReference type="Proteomes" id="UP000012047"/>
    </source>
</evidence>
<evidence type="ECO:0000313" key="1">
    <source>
        <dbReference type="EMBL" id="EEY94816.1"/>
    </source>
</evidence>
<sequence length="124" mass="14153">MALSTEMKKTHKFWAFANDIIHTSGDEVDLHSVEVEIAEEVLKELNDQVGYFKSKNLSQYFASYSLSDAERSNVNLSFHHPGSTITDFGLVCNIGGLFAKFHLTYSDKDASRNIYYFVKLINYQ</sequence>
<dbReference type="Proteomes" id="UP000012047">
    <property type="component" value="Unassembled WGS sequence"/>
</dbReference>
<organism evidence="1 2">
    <name type="scientific">Acinetobacter johnsonii SH046</name>
    <dbReference type="NCBI Taxonomy" id="575586"/>
    <lineage>
        <taxon>Bacteria</taxon>
        <taxon>Pseudomonadati</taxon>
        <taxon>Pseudomonadota</taxon>
        <taxon>Gammaproteobacteria</taxon>
        <taxon>Moraxellales</taxon>
        <taxon>Moraxellaceae</taxon>
        <taxon>Acinetobacter</taxon>
    </lineage>
</organism>
<dbReference type="AlphaFoldDB" id="D0SGW0"/>
<gene>
    <name evidence="1" type="ORF">HMPREF0016_03083</name>
</gene>
<dbReference type="RefSeq" id="WP_004895626.1">
    <property type="nucleotide sequence ID" value="NZ_GG704974.1"/>
</dbReference>
<dbReference type="EMBL" id="GG704974">
    <property type="protein sequence ID" value="EEY94816.1"/>
    <property type="molecule type" value="Genomic_DNA"/>
</dbReference>
<dbReference type="HOGENOM" id="CLU_1998908_0_0_6"/>
<accession>D0SGW0</accession>
<proteinExistence type="predicted"/>
<dbReference type="eggNOG" id="ENOG50303A0">
    <property type="taxonomic scope" value="Bacteria"/>
</dbReference>
<protein>
    <submittedName>
        <fullName evidence="1">Uncharacterized protein</fullName>
    </submittedName>
</protein>
<reference evidence="2" key="1">
    <citation type="journal article" date="2012" name="PLoS ONE">
        <title>The success of Acinetobacter species; genetic, metabolic and virulence attributes.</title>
        <authorList>
            <person name="Peleg A.Y."/>
            <person name="de Breij A."/>
            <person name="Adams M.D."/>
            <person name="Cerqueira G.M."/>
            <person name="Mocali S."/>
            <person name="Galardini M."/>
            <person name="Nibbering P.H."/>
            <person name="Earl A.M."/>
            <person name="Ward D.V."/>
            <person name="Paterson D.L."/>
            <person name="Seifert H."/>
            <person name="Dijkshoorn L."/>
        </authorList>
    </citation>
    <scope>NUCLEOTIDE SEQUENCE [LARGE SCALE GENOMIC DNA]</scope>
    <source>
        <strain evidence="2">SH046</strain>
    </source>
</reference>